<comment type="caution">
    <text evidence="1">The sequence shown here is derived from an EMBL/GenBank/DDBJ whole genome shotgun (WGS) entry which is preliminary data.</text>
</comment>
<gene>
    <name evidence="1" type="ORF">QV13_15015</name>
</gene>
<dbReference type="EMBL" id="MDEO01000033">
    <property type="protein sequence ID" value="OCX16171.1"/>
    <property type="molecule type" value="Genomic_DNA"/>
</dbReference>
<name>A0A1C2DN27_9HYPH</name>
<evidence type="ECO:0000313" key="2">
    <source>
        <dbReference type="Proteomes" id="UP000094412"/>
    </source>
</evidence>
<dbReference type="STRING" id="1566387.QV13_15015"/>
<proteinExistence type="predicted"/>
<evidence type="ECO:0000313" key="1">
    <source>
        <dbReference type="EMBL" id="OCX16171.1"/>
    </source>
</evidence>
<dbReference type="AlphaFoldDB" id="A0A1C2DN27"/>
<organism evidence="1 2">
    <name type="scientific">Mesorhizobium hungaricum</name>
    <dbReference type="NCBI Taxonomy" id="1566387"/>
    <lineage>
        <taxon>Bacteria</taxon>
        <taxon>Pseudomonadati</taxon>
        <taxon>Pseudomonadota</taxon>
        <taxon>Alphaproteobacteria</taxon>
        <taxon>Hyphomicrobiales</taxon>
        <taxon>Phyllobacteriaceae</taxon>
        <taxon>Mesorhizobium</taxon>
    </lineage>
</organism>
<sequence>MISRGVTAAAATNLRIERDQAERAELIFAPEACSLVASLAVVYMTVAGRAPLATLMVVMSDRIECARCPGPIHRSRSSCAP</sequence>
<dbReference type="Proteomes" id="UP000094412">
    <property type="component" value="Unassembled WGS sequence"/>
</dbReference>
<reference evidence="1 2" key="1">
    <citation type="submission" date="2016-08" db="EMBL/GenBank/DDBJ databases">
        <title>Whole genome sequence of Mesorhizobium sp. strain UASWS1009 isolated from industrial sewage.</title>
        <authorList>
            <person name="Crovadore J."/>
            <person name="Calmin G."/>
            <person name="Chablais R."/>
            <person name="Cochard B."/>
            <person name="Lefort F."/>
        </authorList>
    </citation>
    <scope>NUCLEOTIDE SEQUENCE [LARGE SCALE GENOMIC DNA]</scope>
    <source>
        <strain evidence="1 2">UASWS1009</strain>
    </source>
</reference>
<keyword evidence="2" id="KW-1185">Reference proteome</keyword>
<protein>
    <submittedName>
        <fullName evidence="1">Uncharacterized protein</fullName>
    </submittedName>
</protein>
<accession>A0A1C2DN27</accession>